<dbReference type="PANTHER" id="PTHR43133:SF62">
    <property type="entry name" value="RNA POLYMERASE SIGMA FACTOR SIGZ"/>
    <property type="match status" value="1"/>
</dbReference>
<feature type="domain" description="RNA polymerase sigma factor 70 region 4 type 2" evidence="6">
    <location>
        <begin position="125"/>
        <end position="173"/>
    </location>
</feature>
<protein>
    <submittedName>
        <fullName evidence="7">RNA polymerase sigma factor</fullName>
    </submittedName>
</protein>
<dbReference type="OrthoDB" id="9790423at2"/>
<comment type="similarity">
    <text evidence="1">Belongs to the sigma-70 factor family. ECF subfamily.</text>
</comment>
<sequence length="181" mass="21219">MPLSTKYSENELVLLLQNKDEKGYSYLYDNYSGALYSVVRQMISPEESAADALQESFLKIWKNIHLYDPNKSKLFTWMLHITRNYCIDIIRSKDYKNEKQNQHLENDVFNDVRDATSLSVDHIGIIKVLQQLKEEYKTIINLAYLKGYTHEEISKELNLPLGTIKTRIRNAMIELRTILKA</sequence>
<dbReference type="Proteomes" id="UP000292424">
    <property type="component" value="Chromosome"/>
</dbReference>
<dbReference type="Pfam" id="PF04542">
    <property type="entry name" value="Sigma70_r2"/>
    <property type="match status" value="1"/>
</dbReference>
<dbReference type="Gene3D" id="1.10.10.10">
    <property type="entry name" value="Winged helix-like DNA-binding domain superfamily/Winged helix DNA-binding domain"/>
    <property type="match status" value="1"/>
</dbReference>
<dbReference type="InterPro" id="IPR013249">
    <property type="entry name" value="RNA_pol_sigma70_r4_t2"/>
</dbReference>
<keyword evidence="2" id="KW-0805">Transcription regulation</keyword>
<dbReference type="InterPro" id="IPR007627">
    <property type="entry name" value="RNA_pol_sigma70_r2"/>
</dbReference>
<dbReference type="InterPro" id="IPR013324">
    <property type="entry name" value="RNA_pol_sigma_r3/r4-like"/>
</dbReference>
<dbReference type="KEGG" id="arac:E0W69_006405"/>
<dbReference type="EMBL" id="CP044016">
    <property type="protein sequence ID" value="QES90927.1"/>
    <property type="molecule type" value="Genomic_DNA"/>
</dbReference>
<dbReference type="Pfam" id="PF08281">
    <property type="entry name" value="Sigma70_r4_2"/>
    <property type="match status" value="1"/>
</dbReference>
<dbReference type="GO" id="GO:0016987">
    <property type="term" value="F:sigma factor activity"/>
    <property type="evidence" value="ECO:0007669"/>
    <property type="project" value="UniProtKB-KW"/>
</dbReference>
<dbReference type="InterPro" id="IPR039425">
    <property type="entry name" value="RNA_pol_sigma-70-like"/>
</dbReference>
<keyword evidence="8" id="KW-1185">Reference proteome</keyword>
<reference evidence="7 8" key="1">
    <citation type="submission" date="2019-09" db="EMBL/GenBank/DDBJ databases">
        <title>Complete genome sequence of Arachidicoccus sp. B3-10 isolated from apple orchard soil.</title>
        <authorList>
            <person name="Kim H.S."/>
            <person name="Han K.-I."/>
            <person name="Suh M.K."/>
            <person name="Lee K.C."/>
            <person name="Eom M.K."/>
            <person name="Kim J.-S."/>
            <person name="Kang S.W."/>
            <person name="Sin Y."/>
            <person name="Lee J.-S."/>
        </authorList>
    </citation>
    <scope>NUCLEOTIDE SEQUENCE [LARGE SCALE GENOMIC DNA]</scope>
    <source>
        <strain evidence="7 8">B3-10</strain>
    </source>
</reference>
<feature type="domain" description="RNA polymerase sigma-70 region 2" evidence="5">
    <location>
        <begin position="27"/>
        <end position="94"/>
    </location>
</feature>
<dbReference type="GO" id="GO:0003677">
    <property type="term" value="F:DNA binding"/>
    <property type="evidence" value="ECO:0007669"/>
    <property type="project" value="InterPro"/>
</dbReference>
<evidence type="ECO:0000259" key="5">
    <source>
        <dbReference type="Pfam" id="PF04542"/>
    </source>
</evidence>
<dbReference type="Gene3D" id="1.10.1740.10">
    <property type="match status" value="1"/>
</dbReference>
<dbReference type="SUPFAM" id="SSF88659">
    <property type="entry name" value="Sigma3 and sigma4 domains of RNA polymerase sigma factors"/>
    <property type="match status" value="1"/>
</dbReference>
<dbReference type="CDD" id="cd06171">
    <property type="entry name" value="Sigma70_r4"/>
    <property type="match status" value="1"/>
</dbReference>
<dbReference type="InterPro" id="IPR036388">
    <property type="entry name" value="WH-like_DNA-bd_sf"/>
</dbReference>
<evidence type="ECO:0000313" key="7">
    <source>
        <dbReference type="EMBL" id="QES90927.1"/>
    </source>
</evidence>
<accession>A0A5P2G6H1</accession>
<dbReference type="PANTHER" id="PTHR43133">
    <property type="entry name" value="RNA POLYMERASE ECF-TYPE SIGMA FACTO"/>
    <property type="match status" value="1"/>
</dbReference>
<dbReference type="NCBIfam" id="TIGR02937">
    <property type="entry name" value="sigma70-ECF"/>
    <property type="match status" value="1"/>
</dbReference>
<gene>
    <name evidence="7" type="ORF">E0W69_006405</name>
</gene>
<evidence type="ECO:0000313" key="8">
    <source>
        <dbReference type="Proteomes" id="UP000292424"/>
    </source>
</evidence>
<dbReference type="SUPFAM" id="SSF88946">
    <property type="entry name" value="Sigma2 domain of RNA polymerase sigma factors"/>
    <property type="match status" value="1"/>
</dbReference>
<keyword evidence="3" id="KW-0731">Sigma factor</keyword>
<keyword evidence="4" id="KW-0804">Transcription</keyword>
<dbReference type="InterPro" id="IPR014284">
    <property type="entry name" value="RNA_pol_sigma-70_dom"/>
</dbReference>
<organism evidence="7 8">
    <name type="scientific">Rhizosphaericola mali</name>
    <dbReference type="NCBI Taxonomy" id="2545455"/>
    <lineage>
        <taxon>Bacteria</taxon>
        <taxon>Pseudomonadati</taxon>
        <taxon>Bacteroidota</taxon>
        <taxon>Chitinophagia</taxon>
        <taxon>Chitinophagales</taxon>
        <taxon>Chitinophagaceae</taxon>
        <taxon>Rhizosphaericola</taxon>
    </lineage>
</organism>
<name>A0A5P2G6H1_9BACT</name>
<proteinExistence type="inferred from homology"/>
<evidence type="ECO:0000256" key="4">
    <source>
        <dbReference type="ARBA" id="ARBA00023163"/>
    </source>
</evidence>
<evidence type="ECO:0000259" key="6">
    <source>
        <dbReference type="Pfam" id="PF08281"/>
    </source>
</evidence>
<evidence type="ECO:0000256" key="3">
    <source>
        <dbReference type="ARBA" id="ARBA00023082"/>
    </source>
</evidence>
<dbReference type="InterPro" id="IPR013325">
    <property type="entry name" value="RNA_pol_sigma_r2"/>
</dbReference>
<evidence type="ECO:0000256" key="2">
    <source>
        <dbReference type="ARBA" id="ARBA00023015"/>
    </source>
</evidence>
<dbReference type="GO" id="GO:0006352">
    <property type="term" value="P:DNA-templated transcription initiation"/>
    <property type="evidence" value="ECO:0007669"/>
    <property type="project" value="InterPro"/>
</dbReference>
<evidence type="ECO:0000256" key="1">
    <source>
        <dbReference type="ARBA" id="ARBA00010641"/>
    </source>
</evidence>
<dbReference type="AlphaFoldDB" id="A0A5P2G6H1"/>